<dbReference type="SMART" id="SM00220">
    <property type="entry name" value="S_TKc"/>
    <property type="match status" value="1"/>
</dbReference>
<comment type="subcellular location">
    <subcellularLocation>
        <location evidence="1">Membrane</location>
        <topology evidence="1">Single-pass type I membrane protein</topology>
    </subcellularLocation>
</comment>
<accession>A0AAV5VV05</accession>
<dbReference type="InterPro" id="IPR003605">
    <property type="entry name" value="GS_dom"/>
</dbReference>
<evidence type="ECO:0000256" key="7">
    <source>
        <dbReference type="ARBA" id="ARBA00022729"/>
    </source>
</evidence>
<dbReference type="Pfam" id="PF00069">
    <property type="entry name" value="Pkinase"/>
    <property type="match status" value="1"/>
</dbReference>
<keyword evidence="4" id="KW-0723">Serine/threonine-protein kinase</keyword>
<keyword evidence="11 16" id="KW-1133">Transmembrane helix</keyword>
<feature type="domain" description="Protein kinase" evidence="18">
    <location>
        <begin position="251"/>
        <end position="584"/>
    </location>
</feature>
<dbReference type="GO" id="GO:0005524">
    <property type="term" value="F:ATP binding"/>
    <property type="evidence" value="ECO:0007669"/>
    <property type="project" value="UniProtKB-UniRule"/>
</dbReference>
<evidence type="ECO:0000256" key="5">
    <source>
        <dbReference type="ARBA" id="ARBA00022679"/>
    </source>
</evidence>
<dbReference type="PROSITE" id="PS00108">
    <property type="entry name" value="PROTEIN_KINASE_ST"/>
    <property type="match status" value="1"/>
</dbReference>
<evidence type="ECO:0000259" key="19">
    <source>
        <dbReference type="PROSITE" id="PS51256"/>
    </source>
</evidence>
<dbReference type="InterPro" id="IPR000333">
    <property type="entry name" value="TGFB_receptor"/>
</dbReference>
<feature type="region of interest" description="Disordered" evidence="15">
    <location>
        <begin position="40"/>
        <end position="60"/>
    </location>
</feature>
<feature type="binding site" evidence="14">
    <location>
        <position position="278"/>
    </location>
    <ligand>
        <name>ATP</name>
        <dbReference type="ChEBI" id="CHEBI:30616"/>
    </ligand>
</feature>
<feature type="transmembrane region" description="Helical" evidence="16">
    <location>
        <begin position="184"/>
        <end position="206"/>
    </location>
</feature>
<dbReference type="Proteomes" id="UP001432322">
    <property type="component" value="Unassembled WGS sequence"/>
</dbReference>
<evidence type="ECO:0000256" key="16">
    <source>
        <dbReference type="SAM" id="Phobius"/>
    </source>
</evidence>
<dbReference type="InterPro" id="IPR045860">
    <property type="entry name" value="Snake_toxin-like_sf"/>
</dbReference>
<dbReference type="PROSITE" id="PS00107">
    <property type="entry name" value="PROTEIN_KINASE_ATP"/>
    <property type="match status" value="1"/>
</dbReference>
<dbReference type="PROSITE" id="PS51256">
    <property type="entry name" value="GS"/>
    <property type="match status" value="1"/>
</dbReference>
<evidence type="ECO:0000256" key="4">
    <source>
        <dbReference type="ARBA" id="ARBA00022527"/>
    </source>
</evidence>
<dbReference type="Gene3D" id="2.10.60.10">
    <property type="entry name" value="CD59"/>
    <property type="match status" value="1"/>
</dbReference>
<dbReference type="InterPro" id="IPR008271">
    <property type="entry name" value="Ser/Thr_kinase_AS"/>
</dbReference>
<evidence type="ECO:0000256" key="1">
    <source>
        <dbReference type="ARBA" id="ARBA00004479"/>
    </source>
</evidence>
<evidence type="ECO:0000256" key="14">
    <source>
        <dbReference type="PROSITE-ProRule" id="PRU10141"/>
    </source>
</evidence>
<dbReference type="AlphaFoldDB" id="A0AAV5VV05"/>
<evidence type="ECO:0000256" key="9">
    <source>
        <dbReference type="ARBA" id="ARBA00022777"/>
    </source>
</evidence>
<keyword evidence="9" id="KW-0418">Kinase</keyword>
<dbReference type="SUPFAM" id="SSF56112">
    <property type="entry name" value="Protein kinase-like (PK-like)"/>
    <property type="match status" value="1"/>
</dbReference>
<evidence type="ECO:0000259" key="18">
    <source>
        <dbReference type="PROSITE" id="PS50011"/>
    </source>
</evidence>
<evidence type="ECO:0000256" key="3">
    <source>
        <dbReference type="ARBA" id="ARBA00012401"/>
    </source>
</evidence>
<dbReference type="InterPro" id="IPR011009">
    <property type="entry name" value="Kinase-like_dom_sf"/>
</dbReference>
<dbReference type="PANTHER" id="PTHR23255">
    <property type="entry name" value="TRANSFORMING GROWTH FACTOR-BETA RECEPTOR TYPE I AND II"/>
    <property type="match status" value="1"/>
</dbReference>
<evidence type="ECO:0000256" key="8">
    <source>
        <dbReference type="ARBA" id="ARBA00022741"/>
    </source>
</evidence>
<feature type="chain" id="PRO_5043461948" description="receptor protein serine/threonine kinase" evidence="17">
    <location>
        <begin position="18"/>
        <end position="623"/>
    </location>
</feature>
<evidence type="ECO:0000313" key="20">
    <source>
        <dbReference type="EMBL" id="GMT23336.1"/>
    </source>
</evidence>
<dbReference type="PANTHER" id="PTHR23255:SF71">
    <property type="entry name" value="RECEPTOR PROTEIN SERINE_THREONINE KINASE"/>
    <property type="match status" value="1"/>
</dbReference>
<dbReference type="EC" id="2.7.11.30" evidence="3"/>
<feature type="signal peptide" evidence="17">
    <location>
        <begin position="1"/>
        <end position="17"/>
    </location>
</feature>
<evidence type="ECO:0000256" key="10">
    <source>
        <dbReference type="ARBA" id="ARBA00022840"/>
    </source>
</evidence>
<feature type="region of interest" description="Disordered" evidence="15">
    <location>
        <begin position="469"/>
        <end position="497"/>
    </location>
</feature>
<comment type="similarity">
    <text evidence="2">Belongs to the protein kinase superfamily. TKL Ser/Thr protein kinase family. TGFB receptor subfamily.</text>
</comment>
<keyword evidence="5" id="KW-0808">Transferase</keyword>
<proteinExistence type="inferred from homology"/>
<dbReference type="CDD" id="cd23586">
    <property type="entry name" value="TFP_LU_ECD_sma6"/>
    <property type="match status" value="1"/>
</dbReference>
<dbReference type="GO" id="GO:0005886">
    <property type="term" value="C:plasma membrane"/>
    <property type="evidence" value="ECO:0007669"/>
    <property type="project" value="TreeGrafter"/>
</dbReference>
<dbReference type="GO" id="GO:0004675">
    <property type="term" value="F:transmembrane receptor protein serine/threonine kinase activity"/>
    <property type="evidence" value="ECO:0007669"/>
    <property type="project" value="UniProtKB-EC"/>
</dbReference>
<keyword evidence="13" id="KW-0675">Receptor</keyword>
<keyword evidence="10 14" id="KW-0067">ATP-binding</keyword>
<gene>
    <name evidence="20" type="ORF">PFISCL1PPCAC_14633</name>
</gene>
<evidence type="ECO:0000256" key="17">
    <source>
        <dbReference type="SAM" id="SignalP"/>
    </source>
</evidence>
<feature type="compositionally biased region" description="Polar residues" evidence="15">
    <location>
        <begin position="608"/>
        <end position="623"/>
    </location>
</feature>
<dbReference type="InterPro" id="IPR017441">
    <property type="entry name" value="Protein_kinase_ATP_BS"/>
</dbReference>
<keyword evidence="8 14" id="KW-0547">Nucleotide-binding</keyword>
<dbReference type="EMBL" id="BTSY01000004">
    <property type="protein sequence ID" value="GMT23336.1"/>
    <property type="molecule type" value="Genomic_DNA"/>
</dbReference>
<protein>
    <recommendedName>
        <fullName evidence="3">receptor protein serine/threonine kinase</fullName>
        <ecNumber evidence="3">2.7.11.30</ecNumber>
    </recommendedName>
</protein>
<feature type="region of interest" description="Disordered" evidence="15">
    <location>
        <begin position="589"/>
        <end position="623"/>
    </location>
</feature>
<keyword evidence="12 16" id="KW-0472">Membrane</keyword>
<feature type="compositionally biased region" description="Low complexity" evidence="15">
    <location>
        <begin position="482"/>
        <end position="497"/>
    </location>
</feature>
<name>A0AAV5VV05_9BILA</name>
<evidence type="ECO:0000313" key="21">
    <source>
        <dbReference type="Proteomes" id="UP001432322"/>
    </source>
</evidence>
<evidence type="ECO:0000256" key="15">
    <source>
        <dbReference type="SAM" id="MobiDB-lite"/>
    </source>
</evidence>
<comment type="caution">
    <text evidence="20">The sequence shown here is derived from an EMBL/GenBank/DDBJ whole genome shotgun (WGS) entry which is preliminary data.</text>
</comment>
<feature type="domain" description="GS" evidence="19">
    <location>
        <begin position="210"/>
        <end position="250"/>
    </location>
</feature>
<evidence type="ECO:0000256" key="6">
    <source>
        <dbReference type="ARBA" id="ARBA00022692"/>
    </source>
</evidence>
<dbReference type="Gene3D" id="3.30.200.20">
    <property type="entry name" value="Phosphorylase Kinase, domain 1"/>
    <property type="match status" value="1"/>
</dbReference>
<dbReference type="GO" id="GO:0043235">
    <property type="term" value="C:receptor complex"/>
    <property type="evidence" value="ECO:0007669"/>
    <property type="project" value="TreeGrafter"/>
</dbReference>
<dbReference type="PROSITE" id="PS50011">
    <property type="entry name" value="PROTEIN_KINASE_DOM"/>
    <property type="match status" value="1"/>
</dbReference>
<dbReference type="InterPro" id="IPR000719">
    <property type="entry name" value="Prot_kinase_dom"/>
</dbReference>
<organism evidence="20 21">
    <name type="scientific">Pristionchus fissidentatus</name>
    <dbReference type="NCBI Taxonomy" id="1538716"/>
    <lineage>
        <taxon>Eukaryota</taxon>
        <taxon>Metazoa</taxon>
        <taxon>Ecdysozoa</taxon>
        <taxon>Nematoda</taxon>
        <taxon>Chromadorea</taxon>
        <taxon>Rhabditida</taxon>
        <taxon>Rhabditina</taxon>
        <taxon>Diplogasteromorpha</taxon>
        <taxon>Diplogasteroidea</taxon>
        <taxon>Neodiplogasteridae</taxon>
        <taxon>Pristionchus</taxon>
    </lineage>
</organism>
<sequence>MGIFPLLLLLFAHSSLSIRISSDLQPIPFSNDIDDDGGLSIPDEVLGRPKHPPLPLQGGSEAHPSNNECFCSYGVEDGICLENETCIKDNGAACFHEMEEVFNEDTNEMETLHKYGCTTLEKGSGASHFICHSNLIAFSSPKSIACCYEGGLCNLNITPPAYGHIKEFEYEGGGPVTSRSFSPLIVICIVLSIALLSIPAIVLWRIKKRSDLKKKSMMMAEDCGEEECMIDSSGSGSRGSAMNQRTVAQDLQMLDVIGRGRYGQVRKAAYRGSYVAVKTFYTTDEDSWQNEREIYHSEMFTHKNVLQFVAADICSVESITQMLLITDYHVFGSLSEYLQKKETTGITSEEAVELAFSVVCGLEHVHSSVHGTGGKKKPQIAHRDLKSRNIIVKRPGVCCIADFGLAVRFGPPMIPENPKVQVGTKRWMAPEVLDNSLNPAIFNNFLMADMYSLALVLWEILTRVQLSPHAESPLPSNENEHSVSSGLGESISSSKEGSTGYKMLWPDSSSRSPFDGMVTDDASFDDMIRVVCDGKKRPPILKEWTASKTTGLSSLTQITTDCWSHRPQTRPSSLRVKLDLRNVMDKLAASKAQKPLQRLKDDRKDSGCVSQTNAVSTLPSTNQ</sequence>
<evidence type="ECO:0000256" key="12">
    <source>
        <dbReference type="ARBA" id="ARBA00023136"/>
    </source>
</evidence>
<reference evidence="20" key="1">
    <citation type="submission" date="2023-10" db="EMBL/GenBank/DDBJ databases">
        <title>Genome assembly of Pristionchus species.</title>
        <authorList>
            <person name="Yoshida K."/>
            <person name="Sommer R.J."/>
        </authorList>
    </citation>
    <scope>NUCLEOTIDE SEQUENCE</scope>
    <source>
        <strain evidence="20">RS5133</strain>
    </source>
</reference>
<keyword evidence="6 16" id="KW-0812">Transmembrane</keyword>
<keyword evidence="7 17" id="KW-0732">Signal</keyword>
<dbReference type="SUPFAM" id="SSF57302">
    <property type="entry name" value="Snake toxin-like"/>
    <property type="match status" value="1"/>
</dbReference>
<evidence type="ECO:0000256" key="11">
    <source>
        <dbReference type="ARBA" id="ARBA00022989"/>
    </source>
</evidence>
<evidence type="ECO:0000256" key="2">
    <source>
        <dbReference type="ARBA" id="ARBA00009605"/>
    </source>
</evidence>
<dbReference type="Gene3D" id="1.10.510.10">
    <property type="entry name" value="Transferase(Phosphotransferase) domain 1"/>
    <property type="match status" value="1"/>
</dbReference>
<dbReference type="GO" id="GO:0071363">
    <property type="term" value="P:cellular response to growth factor stimulus"/>
    <property type="evidence" value="ECO:0007669"/>
    <property type="project" value="TreeGrafter"/>
</dbReference>
<evidence type="ECO:0000256" key="13">
    <source>
        <dbReference type="ARBA" id="ARBA00023170"/>
    </source>
</evidence>
<keyword evidence="21" id="KW-1185">Reference proteome</keyword>